<dbReference type="PANTHER" id="PTHR43214:SF24">
    <property type="entry name" value="TRANSCRIPTIONAL REGULATORY PROTEIN NARL-RELATED"/>
    <property type="match status" value="1"/>
</dbReference>
<dbReference type="InterPro" id="IPR058245">
    <property type="entry name" value="NreC/VraR/RcsB-like_REC"/>
</dbReference>
<protein>
    <submittedName>
        <fullName evidence="8">Response regulator transcription factor</fullName>
    </submittedName>
</protein>
<dbReference type="PROSITE" id="PS00622">
    <property type="entry name" value="HTH_LUXR_1"/>
    <property type="match status" value="1"/>
</dbReference>
<dbReference type="CDD" id="cd17535">
    <property type="entry name" value="REC_NarL-like"/>
    <property type="match status" value="1"/>
</dbReference>
<dbReference type="SMART" id="SM00421">
    <property type="entry name" value="HTH_LUXR"/>
    <property type="match status" value="1"/>
</dbReference>
<dbReference type="InterPro" id="IPR039420">
    <property type="entry name" value="WalR-like"/>
</dbReference>
<keyword evidence="3" id="KW-0238">DNA-binding</keyword>
<comment type="caution">
    <text evidence="8">The sequence shown here is derived from an EMBL/GenBank/DDBJ whole genome shotgun (WGS) entry which is preliminary data.</text>
</comment>
<dbReference type="SMART" id="SM00448">
    <property type="entry name" value="REC"/>
    <property type="match status" value="1"/>
</dbReference>
<feature type="domain" description="Response regulatory" evidence="7">
    <location>
        <begin position="9"/>
        <end position="124"/>
    </location>
</feature>
<proteinExistence type="predicted"/>
<evidence type="ECO:0000259" key="7">
    <source>
        <dbReference type="PROSITE" id="PS50110"/>
    </source>
</evidence>
<evidence type="ECO:0000256" key="1">
    <source>
        <dbReference type="ARBA" id="ARBA00022553"/>
    </source>
</evidence>
<reference evidence="8" key="1">
    <citation type="submission" date="2022-12" db="EMBL/GenBank/DDBJ databases">
        <authorList>
            <person name="Deng Y."/>
            <person name="Zhang Y.-Q."/>
        </authorList>
    </citation>
    <scope>NUCLEOTIDE SEQUENCE</scope>
    <source>
        <strain evidence="8">CPCC 205372</strain>
    </source>
</reference>
<keyword evidence="4" id="KW-0804">Transcription</keyword>
<dbReference type="Gene3D" id="3.40.50.2300">
    <property type="match status" value="1"/>
</dbReference>
<dbReference type="InterPro" id="IPR016032">
    <property type="entry name" value="Sig_transdc_resp-reg_C-effctor"/>
</dbReference>
<sequence length="220" mass="23751">MSHETAEITALLVDDQELVRSGLRRILRRKDGIVVVAECSDGDEVLEAVEQHRPDVVVMDLRMKRVDGIEATRLLTSGGGPPVLALTTFNDDDLLSGVLRAGAAGFVLKDSSAEELIHAVRAVARGDSYLDPAVTSRVLNVYRGAAQSPHEPVATDLTSRELDVLTLIARGRSNGEIADELFISGVTVKSHIGRIFFKLGLRDRAAAIVYAYDHGIVSPN</sequence>
<dbReference type="SUPFAM" id="SSF52172">
    <property type="entry name" value="CheY-like"/>
    <property type="match status" value="1"/>
</dbReference>
<dbReference type="InterPro" id="IPR000792">
    <property type="entry name" value="Tscrpt_reg_LuxR_C"/>
</dbReference>
<evidence type="ECO:0000256" key="4">
    <source>
        <dbReference type="ARBA" id="ARBA00023163"/>
    </source>
</evidence>
<feature type="modified residue" description="4-aspartylphosphate" evidence="5">
    <location>
        <position position="60"/>
    </location>
</feature>
<evidence type="ECO:0000259" key="6">
    <source>
        <dbReference type="PROSITE" id="PS50043"/>
    </source>
</evidence>
<evidence type="ECO:0000313" key="9">
    <source>
        <dbReference type="Proteomes" id="UP001142153"/>
    </source>
</evidence>
<keyword evidence="1 5" id="KW-0597">Phosphoprotein</keyword>
<dbReference type="PROSITE" id="PS50110">
    <property type="entry name" value="RESPONSE_REGULATORY"/>
    <property type="match status" value="1"/>
</dbReference>
<dbReference type="EMBL" id="JAPZPY010000008">
    <property type="protein sequence ID" value="MCZ8380685.1"/>
    <property type="molecule type" value="Genomic_DNA"/>
</dbReference>
<accession>A0ABT4PVW8</accession>
<dbReference type="InterPro" id="IPR001789">
    <property type="entry name" value="Sig_transdc_resp-reg_receiver"/>
</dbReference>
<dbReference type="PANTHER" id="PTHR43214">
    <property type="entry name" value="TWO-COMPONENT RESPONSE REGULATOR"/>
    <property type="match status" value="1"/>
</dbReference>
<evidence type="ECO:0000313" key="8">
    <source>
        <dbReference type="EMBL" id="MCZ8380685.1"/>
    </source>
</evidence>
<dbReference type="PRINTS" id="PR00038">
    <property type="entry name" value="HTHLUXR"/>
</dbReference>
<gene>
    <name evidence="8" type="ORF">O6P37_17600</name>
</gene>
<evidence type="ECO:0000256" key="2">
    <source>
        <dbReference type="ARBA" id="ARBA00023015"/>
    </source>
</evidence>
<dbReference type="SUPFAM" id="SSF46894">
    <property type="entry name" value="C-terminal effector domain of the bipartite response regulators"/>
    <property type="match status" value="1"/>
</dbReference>
<organism evidence="8 9">
    <name type="scientific">Mycobacterium hippophais</name>
    <dbReference type="NCBI Taxonomy" id="3016340"/>
    <lineage>
        <taxon>Bacteria</taxon>
        <taxon>Bacillati</taxon>
        <taxon>Actinomycetota</taxon>
        <taxon>Actinomycetes</taxon>
        <taxon>Mycobacteriales</taxon>
        <taxon>Mycobacteriaceae</taxon>
        <taxon>Mycobacterium</taxon>
    </lineage>
</organism>
<dbReference type="Pfam" id="PF00196">
    <property type="entry name" value="GerE"/>
    <property type="match status" value="1"/>
</dbReference>
<keyword evidence="2" id="KW-0805">Transcription regulation</keyword>
<name>A0ABT4PVW8_9MYCO</name>
<dbReference type="Proteomes" id="UP001142153">
    <property type="component" value="Unassembled WGS sequence"/>
</dbReference>
<dbReference type="InterPro" id="IPR011006">
    <property type="entry name" value="CheY-like_superfamily"/>
</dbReference>
<keyword evidence="9" id="KW-1185">Reference proteome</keyword>
<feature type="domain" description="HTH luxR-type" evidence="6">
    <location>
        <begin position="149"/>
        <end position="215"/>
    </location>
</feature>
<dbReference type="RefSeq" id="WP_269895296.1">
    <property type="nucleotide sequence ID" value="NZ_JAPZPY010000008.1"/>
</dbReference>
<evidence type="ECO:0000256" key="3">
    <source>
        <dbReference type="ARBA" id="ARBA00023125"/>
    </source>
</evidence>
<evidence type="ECO:0000256" key="5">
    <source>
        <dbReference type="PROSITE-ProRule" id="PRU00169"/>
    </source>
</evidence>
<dbReference type="PROSITE" id="PS50043">
    <property type="entry name" value="HTH_LUXR_2"/>
    <property type="match status" value="1"/>
</dbReference>
<dbReference type="Pfam" id="PF00072">
    <property type="entry name" value="Response_reg"/>
    <property type="match status" value="1"/>
</dbReference>
<dbReference type="CDD" id="cd06170">
    <property type="entry name" value="LuxR_C_like"/>
    <property type="match status" value="1"/>
</dbReference>